<dbReference type="CDD" id="cd08071">
    <property type="entry name" value="MPN_DUF2466"/>
    <property type="match status" value="1"/>
</dbReference>
<dbReference type="OrthoDB" id="9804482at2"/>
<evidence type="ECO:0000256" key="4">
    <source>
        <dbReference type="ARBA" id="ARBA00022833"/>
    </source>
</evidence>
<dbReference type="PROSITE" id="PS50249">
    <property type="entry name" value="MPN"/>
    <property type="match status" value="1"/>
</dbReference>
<evidence type="ECO:0000313" key="8">
    <source>
        <dbReference type="EMBL" id="BAI80045.1"/>
    </source>
</evidence>
<dbReference type="PANTHER" id="PTHR30471">
    <property type="entry name" value="DNA REPAIR PROTEIN RADC"/>
    <property type="match status" value="1"/>
</dbReference>
<evidence type="ECO:0000256" key="6">
    <source>
        <dbReference type="RuleBase" id="RU003797"/>
    </source>
</evidence>
<evidence type="ECO:0000256" key="1">
    <source>
        <dbReference type="ARBA" id="ARBA00022670"/>
    </source>
</evidence>
<dbReference type="AlphaFoldDB" id="D3PBS2"/>
<dbReference type="eggNOG" id="COG2003">
    <property type="taxonomic scope" value="Bacteria"/>
</dbReference>
<reference evidence="8 9" key="1">
    <citation type="journal article" date="2010" name="DNA Res.">
        <title>Bacterial lifestyle in a deep-sea hydrothermal vent chimney revealed by the genome sequence of the thermophilic bacterium Deferribacter desulfuricans SSM1.</title>
        <authorList>
            <person name="Takaki Y."/>
            <person name="Shimamura S."/>
            <person name="Nakagawa S."/>
            <person name="Fukuhara Y."/>
            <person name="Horikawa H."/>
            <person name="Ankai A."/>
            <person name="Harada T."/>
            <person name="Hosoyama A."/>
            <person name="Oguchi A."/>
            <person name="Fukui S."/>
            <person name="Fujita N."/>
            <person name="Takami H."/>
            <person name="Takai K."/>
        </authorList>
    </citation>
    <scope>NUCLEOTIDE SEQUENCE [LARGE SCALE GENOMIC DNA]</scope>
    <source>
        <strain evidence="9">DSM 14783 / JCM 11476 / NBRC 101012 / SSM1</strain>
    </source>
</reference>
<dbReference type="Pfam" id="PF04002">
    <property type="entry name" value="RadC"/>
    <property type="match status" value="1"/>
</dbReference>
<accession>D3PBS2</accession>
<organism evidence="8 9">
    <name type="scientific">Deferribacter desulfuricans (strain DSM 14783 / JCM 11476 / NBRC 101012 / SSM1)</name>
    <dbReference type="NCBI Taxonomy" id="639282"/>
    <lineage>
        <taxon>Bacteria</taxon>
        <taxon>Pseudomonadati</taxon>
        <taxon>Deferribacterota</taxon>
        <taxon>Deferribacteres</taxon>
        <taxon>Deferribacterales</taxon>
        <taxon>Deferribacteraceae</taxon>
        <taxon>Deferribacter</taxon>
    </lineage>
</organism>
<name>D3PBS2_DEFDS</name>
<dbReference type="InterPro" id="IPR020891">
    <property type="entry name" value="UPF0758_CS"/>
</dbReference>
<dbReference type="EMBL" id="AP011529">
    <property type="protein sequence ID" value="BAI80045.1"/>
    <property type="molecule type" value="Genomic_DNA"/>
</dbReference>
<dbReference type="HOGENOM" id="CLU_073529_0_0_0"/>
<keyword evidence="3" id="KW-0378">Hydrolase</keyword>
<comment type="similarity">
    <text evidence="6">Belongs to the UPF0758 family.</text>
</comment>
<evidence type="ECO:0000256" key="5">
    <source>
        <dbReference type="ARBA" id="ARBA00023049"/>
    </source>
</evidence>
<evidence type="ECO:0000256" key="2">
    <source>
        <dbReference type="ARBA" id="ARBA00022723"/>
    </source>
</evidence>
<dbReference type="InterPro" id="IPR001405">
    <property type="entry name" value="UPF0758"/>
</dbReference>
<protein>
    <submittedName>
        <fullName evidence="8">DNA repair protein RadC</fullName>
    </submittedName>
</protein>
<dbReference type="GO" id="GO:0008237">
    <property type="term" value="F:metallopeptidase activity"/>
    <property type="evidence" value="ECO:0007669"/>
    <property type="project" value="UniProtKB-KW"/>
</dbReference>
<keyword evidence="1" id="KW-0645">Protease</keyword>
<dbReference type="InterPro" id="IPR025657">
    <property type="entry name" value="RadC_JAB"/>
</dbReference>
<keyword evidence="2" id="KW-0479">Metal-binding</keyword>
<evidence type="ECO:0000313" key="9">
    <source>
        <dbReference type="Proteomes" id="UP000001520"/>
    </source>
</evidence>
<proteinExistence type="inferred from homology"/>
<evidence type="ECO:0000256" key="3">
    <source>
        <dbReference type="ARBA" id="ARBA00022801"/>
    </source>
</evidence>
<sequence length="232" mass="26375">MFVCNYNVTMKKEKPHYLGHRKRLKERFVNNPSSLADYEIVELLLGYVVRGKDVKPQAKNILAHVGGIQNIFKISDDIEGVGSETVLFFNIIKDLFRRCEYSNLRENETILNSPTAVFKFLKFEVGFDDVEKLIAVFLDSKGRIKEYKVLSSGSVNESYFPPKELAKQALVRDAVAVILAHNHPSGNLKPSQSDIRYTKNVKNALELVDIALVDHIIVTKNGFLSFKQEELL</sequence>
<dbReference type="KEGG" id="ddf:DEFDS_0563"/>
<dbReference type="PANTHER" id="PTHR30471:SF3">
    <property type="entry name" value="UPF0758 PROTEIN YEES-RELATED"/>
    <property type="match status" value="1"/>
</dbReference>
<dbReference type="InterPro" id="IPR037518">
    <property type="entry name" value="MPN"/>
</dbReference>
<gene>
    <name evidence="8" type="primary">radC</name>
    <name evidence="8" type="ordered locus">DEFDS_0563</name>
</gene>
<dbReference type="PROSITE" id="PS01302">
    <property type="entry name" value="UPF0758"/>
    <property type="match status" value="1"/>
</dbReference>
<dbReference type="GO" id="GO:0006508">
    <property type="term" value="P:proteolysis"/>
    <property type="evidence" value="ECO:0007669"/>
    <property type="project" value="UniProtKB-KW"/>
</dbReference>
<feature type="domain" description="MPN" evidence="7">
    <location>
        <begin position="110"/>
        <end position="232"/>
    </location>
</feature>
<keyword evidence="4" id="KW-0862">Zinc</keyword>
<dbReference type="NCBIfam" id="TIGR00608">
    <property type="entry name" value="radc"/>
    <property type="match status" value="1"/>
</dbReference>
<dbReference type="STRING" id="639282.DEFDS_0563"/>
<dbReference type="GO" id="GO:0046872">
    <property type="term" value="F:metal ion binding"/>
    <property type="evidence" value="ECO:0007669"/>
    <property type="project" value="UniProtKB-KW"/>
</dbReference>
<dbReference type="Proteomes" id="UP000001520">
    <property type="component" value="Chromosome"/>
</dbReference>
<keyword evidence="9" id="KW-1185">Reference proteome</keyword>
<dbReference type="Gene3D" id="3.40.140.10">
    <property type="entry name" value="Cytidine Deaminase, domain 2"/>
    <property type="match status" value="1"/>
</dbReference>
<keyword evidence="5" id="KW-0482">Metalloprotease</keyword>
<evidence type="ECO:0000259" key="7">
    <source>
        <dbReference type="PROSITE" id="PS50249"/>
    </source>
</evidence>